<dbReference type="Proteomes" id="UP001652622">
    <property type="component" value="Unplaced"/>
</dbReference>
<feature type="domain" description="PDZ" evidence="15">
    <location>
        <begin position="257"/>
        <end position="334"/>
    </location>
</feature>
<evidence type="ECO:0000313" key="17">
    <source>
        <dbReference type="RefSeq" id="XP_060550930.1"/>
    </source>
</evidence>
<feature type="compositionally biased region" description="Polar residues" evidence="12">
    <location>
        <begin position="115"/>
        <end position="129"/>
    </location>
</feature>
<evidence type="ECO:0000256" key="8">
    <source>
        <dbReference type="ARBA" id="ARBA00022737"/>
    </source>
</evidence>
<reference evidence="17" key="1">
    <citation type="submission" date="2025-08" db="UniProtKB">
        <authorList>
            <consortium name="RefSeq"/>
        </authorList>
    </citation>
    <scope>IDENTIFICATION</scope>
    <source>
        <tissue evidence="17">Blood</tissue>
    </source>
</reference>
<evidence type="ECO:0000259" key="14">
    <source>
        <dbReference type="PROSITE" id="PS50052"/>
    </source>
</evidence>
<comment type="subcellular location">
    <subcellularLocation>
        <location evidence="2">Cell junction</location>
        <location evidence="2">Tight junction</location>
    </subcellularLocation>
    <subcellularLocation>
        <location evidence="1">Cell membrane</location>
        <topology evidence="1">Peripheral membrane protein</topology>
        <orientation evidence="1">Cytoplasmic side</orientation>
    </subcellularLocation>
</comment>
<dbReference type="InterPro" id="IPR001452">
    <property type="entry name" value="SH3_domain"/>
</dbReference>
<evidence type="ECO:0000256" key="10">
    <source>
        <dbReference type="ARBA" id="ARBA00023136"/>
    </source>
</evidence>
<dbReference type="Gene3D" id="2.30.42.10">
    <property type="match status" value="3"/>
</dbReference>
<feature type="domain" description="PDZ" evidence="15">
    <location>
        <begin position="437"/>
        <end position="505"/>
    </location>
</feature>
<dbReference type="Gene3D" id="2.30.30.40">
    <property type="entry name" value="SH3 Domains"/>
    <property type="match status" value="1"/>
</dbReference>
<dbReference type="Pfam" id="PF07653">
    <property type="entry name" value="SH3_2"/>
    <property type="match status" value="1"/>
</dbReference>
<evidence type="ECO:0000256" key="6">
    <source>
        <dbReference type="ARBA" id="ARBA00022475"/>
    </source>
</evidence>
<dbReference type="PANTHER" id="PTHR13865">
    <property type="entry name" value="TIGHT JUNCTION PROTEIN"/>
    <property type="match status" value="1"/>
</dbReference>
<dbReference type="InterPro" id="IPR008144">
    <property type="entry name" value="Guanylate_kin-like_dom"/>
</dbReference>
<comment type="similarity">
    <text evidence="3">Belongs to the MAGUK family.</text>
</comment>
<feature type="region of interest" description="Disordered" evidence="12">
    <location>
        <begin position="938"/>
        <end position="960"/>
    </location>
</feature>
<dbReference type="InterPro" id="IPR027417">
    <property type="entry name" value="P-loop_NTPase"/>
</dbReference>
<evidence type="ECO:0000256" key="12">
    <source>
        <dbReference type="SAM" id="MobiDB-lite"/>
    </source>
</evidence>
<evidence type="ECO:0000256" key="3">
    <source>
        <dbReference type="ARBA" id="ARBA00007014"/>
    </source>
</evidence>
<keyword evidence="10" id="KW-0472">Membrane</keyword>
<dbReference type="RefSeq" id="XP_060550930.1">
    <property type="nucleotide sequence ID" value="XM_060694947.1"/>
</dbReference>
<keyword evidence="8" id="KW-0677">Repeat</keyword>
<dbReference type="SMART" id="SM00228">
    <property type="entry name" value="PDZ"/>
    <property type="match status" value="3"/>
</dbReference>
<dbReference type="SMART" id="SM00072">
    <property type="entry name" value="GuKc"/>
    <property type="match status" value="1"/>
</dbReference>
<accession>A0ABM3ZRD3</accession>
<feature type="compositionally biased region" description="Basic and acidic residues" evidence="12">
    <location>
        <begin position="162"/>
        <end position="194"/>
    </location>
</feature>
<dbReference type="SUPFAM" id="SSF50044">
    <property type="entry name" value="SH3-domain"/>
    <property type="match status" value="1"/>
</dbReference>
<dbReference type="SUPFAM" id="SSF52540">
    <property type="entry name" value="P-loop containing nucleoside triphosphate hydrolases"/>
    <property type="match status" value="1"/>
</dbReference>
<sequence>MAVRFEVAEMEEMTIWEQYTITLNRDPRKGFGIAISGGRDRPNSSDGDTSIVISDVVPGGPAVGRLQTRDKIAMVNGLSMENVSSSFAISTLKTCGKLANITVKRPRKIHLPVAKSSQPRSQPSLTPTKHVTDGRNDDSDEDYGYQGGESAPSGRHPGQSRQRTEAEHNRGYDGDSSSERSSGHYREDDNDSTRRQPLRSRRRSQEGGYQRRSQDSGSDRPPLANGHHHKGSTSGLVLMSGFKRLPRQDVPMKPVRSVLVKRKESEEYGLKLGSQIFIKHITETGLAAKDNSLQEGDLILKINGVVSENMSLEETRQLIEQSEGKLTLLVLRDNSQFLVNIPQVRDSDTESSHLDDISDLGSDISPPPPVGSPPHSPQSPTRDSLQSNRDYSRQETTAMEELTPSPVLNPKESPNEYSFRRNNSITQNDGLSGYSPDLKVVRFVKAKSIGLRLTGGNDVGIFVSGVQEGSPAEMQGIQEGDQILQVNEKPFQNSTREDAVQYLMELLPGEEVTFHVQNKQDIYKKMVKSNLGDSFYIRTHFDFEKDTPSALSFTRGEVFHVVDTMYRGKLGSWLALRMGKEFQELDKGIIPNRSRAEQFASLETVLKATSKPSSALGARAEFWKLRGLRGAKRMLRKSREDLSTLTKQGHYPPYEKVVLKEATFKRPVVILGPIADIAMQKLSTEMPDQFQVAESVIREGGTSKVIKLDTVWQVAKQDKHALLDITPAAVERLNYVQYFPIVVFCEPDSRQGIKAMRQWLVPDSKKSSRRLYAQATKMQKYCSHLFTATISLAGGSNNWYQTLKEIIQIQQARPVWMTEEQVDASAEESLDILNQTSAISMGDLTCDSRANSDYEETDAEGEPYTDQDLDEPYQEAALSRSSEPAEQNLDRELDERVAAALAYPIDVHESDHQPQGQWHSSYDIREYEHEALRKKFTHAQTYDSESDQDYGYDWGPATDL</sequence>
<dbReference type="InterPro" id="IPR008145">
    <property type="entry name" value="GK/Ca_channel_bsu"/>
</dbReference>
<feature type="compositionally biased region" description="Basic and acidic residues" evidence="12">
    <location>
        <begin position="345"/>
        <end position="356"/>
    </location>
</feature>
<dbReference type="GeneID" id="117668563"/>
<feature type="region of interest" description="Disordered" evidence="12">
    <location>
        <begin position="844"/>
        <end position="890"/>
    </location>
</feature>
<keyword evidence="16" id="KW-1185">Reference proteome</keyword>
<evidence type="ECO:0000259" key="15">
    <source>
        <dbReference type="PROSITE" id="PS50106"/>
    </source>
</evidence>
<feature type="compositionally biased region" description="Pro residues" evidence="12">
    <location>
        <begin position="365"/>
        <end position="377"/>
    </location>
</feature>
<dbReference type="CDD" id="cd06729">
    <property type="entry name" value="PDZ3_ZO1-like_domain"/>
    <property type="match status" value="1"/>
</dbReference>
<feature type="region of interest" description="Disordered" evidence="12">
    <location>
        <begin position="342"/>
        <end position="432"/>
    </location>
</feature>
<dbReference type="SUPFAM" id="SSF50156">
    <property type="entry name" value="PDZ domain-like"/>
    <property type="match status" value="3"/>
</dbReference>
<dbReference type="InterPro" id="IPR036034">
    <property type="entry name" value="PDZ_sf"/>
</dbReference>
<keyword evidence="7" id="KW-0597">Phosphoprotein</keyword>
<feature type="domain" description="SH3" evidence="13">
    <location>
        <begin position="532"/>
        <end position="600"/>
    </location>
</feature>
<feature type="domain" description="Guanylate kinase-like" evidence="14">
    <location>
        <begin position="708"/>
        <end position="808"/>
    </location>
</feature>
<evidence type="ECO:0000256" key="9">
    <source>
        <dbReference type="ARBA" id="ARBA00022949"/>
    </source>
</evidence>
<dbReference type="InterPro" id="IPR036028">
    <property type="entry name" value="SH3-like_dom_sf"/>
</dbReference>
<evidence type="ECO:0000256" key="4">
    <source>
        <dbReference type="ARBA" id="ARBA00022427"/>
    </source>
</evidence>
<dbReference type="CDD" id="cd06728">
    <property type="entry name" value="PDZ2_ZO1-like_ds"/>
    <property type="match status" value="1"/>
</dbReference>
<dbReference type="InterPro" id="IPR005417">
    <property type="entry name" value="ZO"/>
</dbReference>
<dbReference type="CDD" id="cd06727">
    <property type="entry name" value="PDZ1_ZO1-like"/>
    <property type="match status" value="1"/>
</dbReference>
<organism evidence="16 17">
    <name type="scientific">Pantherophis guttatus</name>
    <name type="common">Corn snake</name>
    <name type="synonym">Elaphe guttata</name>
    <dbReference type="NCBI Taxonomy" id="94885"/>
    <lineage>
        <taxon>Eukaryota</taxon>
        <taxon>Metazoa</taxon>
        <taxon>Chordata</taxon>
        <taxon>Craniata</taxon>
        <taxon>Vertebrata</taxon>
        <taxon>Euteleostomi</taxon>
        <taxon>Lepidosauria</taxon>
        <taxon>Squamata</taxon>
        <taxon>Bifurcata</taxon>
        <taxon>Unidentata</taxon>
        <taxon>Episquamata</taxon>
        <taxon>Toxicofera</taxon>
        <taxon>Serpentes</taxon>
        <taxon>Colubroidea</taxon>
        <taxon>Colubridae</taxon>
        <taxon>Colubrinae</taxon>
        <taxon>Pantherophis</taxon>
    </lineage>
</organism>
<dbReference type="PRINTS" id="PR01600">
    <property type="entry name" value="ZONOCCLUDNS3"/>
</dbReference>
<dbReference type="PROSITE" id="PS50106">
    <property type="entry name" value="PDZ"/>
    <property type="match status" value="3"/>
</dbReference>
<keyword evidence="5 11" id="KW-0728">SH3 domain</keyword>
<dbReference type="Pfam" id="PF00595">
    <property type="entry name" value="PDZ"/>
    <property type="match status" value="3"/>
</dbReference>
<protein>
    <submittedName>
        <fullName evidence="17">Tight junction protein ZO-3 isoform X1</fullName>
    </submittedName>
</protein>
<dbReference type="Gene3D" id="3.40.50.300">
    <property type="entry name" value="P-loop containing nucleotide triphosphate hydrolases"/>
    <property type="match status" value="1"/>
</dbReference>
<evidence type="ECO:0000256" key="2">
    <source>
        <dbReference type="ARBA" id="ARBA00004435"/>
    </source>
</evidence>
<dbReference type="InterPro" id="IPR001478">
    <property type="entry name" value="PDZ"/>
</dbReference>
<name>A0ABM3ZRD3_PANGU</name>
<keyword evidence="4" id="KW-0796">Tight junction</keyword>
<evidence type="ECO:0000259" key="13">
    <source>
        <dbReference type="PROSITE" id="PS50002"/>
    </source>
</evidence>
<dbReference type="InterPro" id="IPR005420">
    <property type="entry name" value="ZO-3"/>
</dbReference>
<evidence type="ECO:0000313" key="16">
    <source>
        <dbReference type="Proteomes" id="UP001652622"/>
    </source>
</evidence>
<gene>
    <name evidence="17" type="primary">TJP3</name>
</gene>
<evidence type="ECO:0000256" key="11">
    <source>
        <dbReference type="PROSITE-ProRule" id="PRU00192"/>
    </source>
</evidence>
<proteinExistence type="inferred from homology"/>
<feature type="domain" description="PDZ" evidence="15">
    <location>
        <begin position="20"/>
        <end position="107"/>
    </location>
</feature>
<feature type="compositionally biased region" description="Polar residues" evidence="12">
    <location>
        <begin position="381"/>
        <end position="397"/>
    </location>
</feature>
<keyword evidence="9" id="KW-0965">Cell junction</keyword>
<dbReference type="PANTHER" id="PTHR13865:SF11">
    <property type="entry name" value="TIGHT JUNCTION PROTEIN ZO-3"/>
    <property type="match status" value="1"/>
</dbReference>
<dbReference type="PROSITE" id="PS50052">
    <property type="entry name" value="GUANYLATE_KINASE_2"/>
    <property type="match status" value="1"/>
</dbReference>
<feature type="compositionally biased region" description="Acidic residues" evidence="12">
    <location>
        <begin position="853"/>
        <end position="873"/>
    </location>
</feature>
<dbReference type="PRINTS" id="PR01597">
    <property type="entry name" value="ZONOCCLUDNS"/>
</dbReference>
<dbReference type="PROSITE" id="PS50002">
    <property type="entry name" value="SH3"/>
    <property type="match status" value="1"/>
</dbReference>
<keyword evidence="6" id="KW-1003">Cell membrane</keyword>
<evidence type="ECO:0000256" key="5">
    <source>
        <dbReference type="ARBA" id="ARBA00022443"/>
    </source>
</evidence>
<feature type="region of interest" description="Disordered" evidence="12">
    <location>
        <begin position="109"/>
        <end position="234"/>
    </location>
</feature>
<evidence type="ECO:0000256" key="1">
    <source>
        <dbReference type="ARBA" id="ARBA00004413"/>
    </source>
</evidence>
<evidence type="ECO:0000256" key="7">
    <source>
        <dbReference type="ARBA" id="ARBA00022553"/>
    </source>
</evidence>
<dbReference type="Pfam" id="PF00625">
    <property type="entry name" value="Guanylate_kin"/>
    <property type="match status" value="1"/>
</dbReference>
<feature type="compositionally biased region" description="Polar residues" evidence="12">
    <location>
        <begin position="420"/>
        <end position="430"/>
    </location>
</feature>